<evidence type="ECO:0000313" key="1">
    <source>
        <dbReference type="EMBL" id="KAG5674249.1"/>
    </source>
</evidence>
<reference evidence="1" key="1">
    <citation type="submission" date="2021-03" db="EMBL/GenBank/DDBJ databases">
        <title>Chromosome level genome of the anhydrobiotic midge Polypedilum vanderplanki.</title>
        <authorList>
            <person name="Yoshida Y."/>
            <person name="Kikawada T."/>
            <person name="Gusev O."/>
        </authorList>
    </citation>
    <scope>NUCLEOTIDE SEQUENCE</scope>
    <source>
        <strain evidence="1">NIAS01</strain>
        <tissue evidence="1">Whole body or cell culture</tissue>
    </source>
</reference>
<keyword evidence="2" id="KW-1185">Reference proteome</keyword>
<gene>
    <name evidence="1" type="ORF">PVAND_004229</name>
</gene>
<sequence>MVDAVKEHLISFGIDFKRDFASAQVGAAVNKKYIRVFDVIGQFCFNHAIHLAITDTFYNKLDSAQEEGDFDDILIYDVDDFDNVSDLEFLKNEIIEEIHYHDVLKQARKIVKFIKLSSVRNHIFQSKVIFKYNKEIELKLDVKTRWNSVPDLLQPIIETKHILIETFNELNANSMIENFCISKCISIFKISLRKE</sequence>
<proteinExistence type="predicted"/>
<dbReference type="EMBL" id="JADBJN010000002">
    <property type="protein sequence ID" value="KAG5674249.1"/>
    <property type="molecule type" value="Genomic_DNA"/>
</dbReference>
<comment type="caution">
    <text evidence="1">The sequence shown here is derived from an EMBL/GenBank/DDBJ whole genome shotgun (WGS) entry which is preliminary data.</text>
</comment>
<dbReference type="SUPFAM" id="SSF53098">
    <property type="entry name" value="Ribonuclease H-like"/>
    <property type="match status" value="1"/>
</dbReference>
<dbReference type="Proteomes" id="UP001107558">
    <property type="component" value="Chromosome 2"/>
</dbReference>
<name>A0A9J6BWD1_POLVA</name>
<dbReference type="AlphaFoldDB" id="A0A9J6BWD1"/>
<dbReference type="OrthoDB" id="7974215at2759"/>
<accession>A0A9J6BWD1</accession>
<protein>
    <submittedName>
        <fullName evidence="1">Uncharacterized protein</fullName>
    </submittedName>
</protein>
<dbReference type="InterPro" id="IPR012337">
    <property type="entry name" value="RNaseH-like_sf"/>
</dbReference>
<organism evidence="1 2">
    <name type="scientific">Polypedilum vanderplanki</name>
    <name type="common">Sleeping chironomid midge</name>
    <dbReference type="NCBI Taxonomy" id="319348"/>
    <lineage>
        <taxon>Eukaryota</taxon>
        <taxon>Metazoa</taxon>
        <taxon>Ecdysozoa</taxon>
        <taxon>Arthropoda</taxon>
        <taxon>Hexapoda</taxon>
        <taxon>Insecta</taxon>
        <taxon>Pterygota</taxon>
        <taxon>Neoptera</taxon>
        <taxon>Endopterygota</taxon>
        <taxon>Diptera</taxon>
        <taxon>Nematocera</taxon>
        <taxon>Chironomoidea</taxon>
        <taxon>Chironomidae</taxon>
        <taxon>Chironominae</taxon>
        <taxon>Polypedilum</taxon>
        <taxon>Polypedilum</taxon>
    </lineage>
</organism>
<evidence type="ECO:0000313" key="2">
    <source>
        <dbReference type="Proteomes" id="UP001107558"/>
    </source>
</evidence>